<dbReference type="CDD" id="cd03884">
    <property type="entry name" value="M20_bAS"/>
    <property type="match status" value="1"/>
</dbReference>
<dbReference type="OrthoDB" id="9808195at2"/>
<proteinExistence type="inferred from homology"/>
<dbReference type="Pfam" id="PF07687">
    <property type="entry name" value="M20_dimer"/>
    <property type="match status" value="1"/>
</dbReference>
<keyword evidence="4" id="KW-0175">Coiled coil</keyword>
<comment type="cofactor">
    <cofactor evidence="3">
        <name>Zn(2+)</name>
        <dbReference type="ChEBI" id="CHEBI:29105"/>
    </cofactor>
    <text evidence="3">Binds 2 Zn(2+) ions per subunit.</text>
</comment>
<feature type="binding site" evidence="3">
    <location>
        <position position="88"/>
    </location>
    <ligand>
        <name>Zn(2+)</name>
        <dbReference type="ChEBI" id="CHEBI:29105"/>
        <label>1</label>
    </ligand>
</feature>
<feature type="binding site" evidence="3">
    <location>
        <position position="134"/>
    </location>
    <ligand>
        <name>Zn(2+)</name>
        <dbReference type="ChEBI" id="CHEBI:29105"/>
        <label>2</label>
    </ligand>
</feature>
<protein>
    <submittedName>
        <fullName evidence="6">N-carbamoyl-L-amino-acid hydrolase</fullName>
    </submittedName>
</protein>
<gene>
    <name evidence="6" type="ORF">SAMN05444390_105251</name>
</gene>
<feature type="binding site" evidence="3">
    <location>
        <position position="99"/>
    </location>
    <ligand>
        <name>Zn(2+)</name>
        <dbReference type="ChEBI" id="CHEBI:29105"/>
        <label>1</label>
    </ligand>
</feature>
<dbReference type="InterPro" id="IPR010158">
    <property type="entry name" value="Amidase_Cbmase"/>
</dbReference>
<keyword evidence="2 6" id="KW-0378">Hydrolase</keyword>
<evidence type="ECO:0000313" key="7">
    <source>
        <dbReference type="Proteomes" id="UP000236745"/>
    </source>
</evidence>
<dbReference type="NCBIfam" id="TIGR01879">
    <property type="entry name" value="hydantase"/>
    <property type="match status" value="1"/>
</dbReference>
<dbReference type="EMBL" id="FNVQ01000005">
    <property type="protein sequence ID" value="SEG81748.1"/>
    <property type="molecule type" value="Genomic_DNA"/>
</dbReference>
<dbReference type="NCBIfam" id="NF006769">
    <property type="entry name" value="PRK09290.1-3"/>
    <property type="match status" value="1"/>
</dbReference>
<keyword evidence="3" id="KW-0479">Metal-binding</keyword>
<evidence type="ECO:0000259" key="5">
    <source>
        <dbReference type="Pfam" id="PF07687"/>
    </source>
</evidence>
<dbReference type="InterPro" id="IPR002933">
    <property type="entry name" value="Peptidase_M20"/>
</dbReference>
<evidence type="ECO:0000256" key="3">
    <source>
        <dbReference type="PIRSR" id="PIRSR001235-1"/>
    </source>
</evidence>
<evidence type="ECO:0000256" key="2">
    <source>
        <dbReference type="ARBA" id="ARBA00022801"/>
    </source>
</evidence>
<evidence type="ECO:0000256" key="1">
    <source>
        <dbReference type="ARBA" id="ARBA00006153"/>
    </source>
</evidence>
<dbReference type="Pfam" id="PF01546">
    <property type="entry name" value="Peptidase_M20"/>
    <property type="match status" value="1"/>
</dbReference>
<feature type="binding site" evidence="3">
    <location>
        <position position="194"/>
    </location>
    <ligand>
        <name>Zn(2+)</name>
        <dbReference type="ChEBI" id="CHEBI:29105"/>
        <label>1</label>
    </ligand>
</feature>
<feature type="binding site" evidence="3">
    <location>
        <position position="99"/>
    </location>
    <ligand>
        <name>Zn(2+)</name>
        <dbReference type="ChEBI" id="CHEBI:29105"/>
        <label>2</label>
    </ligand>
</feature>
<comment type="similarity">
    <text evidence="1">Belongs to the peptidase M20 family.</text>
</comment>
<dbReference type="Gene3D" id="3.40.630.10">
    <property type="entry name" value="Zn peptidases"/>
    <property type="match status" value="1"/>
</dbReference>
<keyword evidence="3" id="KW-0862">Zinc</keyword>
<dbReference type="SUPFAM" id="SSF55031">
    <property type="entry name" value="Bacterial exopeptidase dimerisation domain"/>
    <property type="match status" value="1"/>
</dbReference>
<name>A0A1H6D999_9GAMM</name>
<dbReference type="InterPro" id="IPR036264">
    <property type="entry name" value="Bact_exopeptidase_dim_dom"/>
</dbReference>
<dbReference type="GO" id="GO:0016813">
    <property type="term" value="F:hydrolase activity, acting on carbon-nitrogen (but not peptide) bonds, in linear amidines"/>
    <property type="evidence" value="ECO:0007669"/>
    <property type="project" value="InterPro"/>
</dbReference>
<sequence>MQGLNINADRLWQSLMAIGDIGHVDVPGSKVGGCHRLALSEKDLRGRQLFIDWCQAEGCSLRIDAIGNLFLRRPGRNNDLAPIVTGSHLDTQPTGGKFDGIYGCLAGLEAIRALNERGIETERPIEVVVWTNEEGARFKPAMLGSGVFAGVFTLEEALAKEDADGVSVAQALQQAGYDTDSRTQTAIHRYFELHIEQGPVLEANNIDLGIVSGVLGMRWYRVNVSGQSCHAGPSPMEMRNDALVGSAKMISELTEMAAAGGPSTRCTIGELEIPSASCNVSPGEVIFSLDLREASQEALQALEDKARALIEALAAARNLSVSIEQFWELPASPFDSGAIEQIRTAASESMPTEQSMTLVSGAGHDAVYISRVAPTAMIFVPSENGLSHNEKEYTPPEQLAKGANLLLHTLLQAANS</sequence>
<accession>A0A1H6D999</accession>
<dbReference type="AlphaFoldDB" id="A0A1H6D999"/>
<dbReference type="RefSeq" id="WP_104005075.1">
    <property type="nucleotide sequence ID" value="NZ_FNVQ01000005.1"/>
</dbReference>
<dbReference type="PANTHER" id="PTHR32494">
    <property type="entry name" value="ALLANTOATE DEIMINASE-RELATED"/>
    <property type="match status" value="1"/>
</dbReference>
<dbReference type="NCBIfam" id="NF006771">
    <property type="entry name" value="PRK09290.1-5"/>
    <property type="match status" value="1"/>
</dbReference>
<feature type="binding site" evidence="3">
    <location>
        <position position="388"/>
    </location>
    <ligand>
        <name>Zn(2+)</name>
        <dbReference type="ChEBI" id="CHEBI:29105"/>
        <label>2</label>
    </ligand>
</feature>
<dbReference type="PANTHER" id="PTHR32494:SF5">
    <property type="entry name" value="ALLANTOATE AMIDOHYDROLASE"/>
    <property type="match status" value="1"/>
</dbReference>
<dbReference type="Proteomes" id="UP000236745">
    <property type="component" value="Unassembled WGS sequence"/>
</dbReference>
<dbReference type="PIRSF" id="PIRSF001235">
    <property type="entry name" value="Amidase_carbamoylase"/>
    <property type="match status" value="1"/>
</dbReference>
<reference evidence="6 7" key="1">
    <citation type="submission" date="2016-10" db="EMBL/GenBank/DDBJ databases">
        <authorList>
            <person name="de Groot N.N."/>
        </authorList>
    </citation>
    <scope>NUCLEOTIDE SEQUENCE [LARGE SCALE GENOMIC DNA]</scope>
    <source>
        <strain evidence="6 7">DSM 22012</strain>
    </source>
</reference>
<organism evidence="6 7">
    <name type="scientific">Marinobacterium lutimaris</name>
    <dbReference type="NCBI Taxonomy" id="568106"/>
    <lineage>
        <taxon>Bacteria</taxon>
        <taxon>Pseudomonadati</taxon>
        <taxon>Pseudomonadota</taxon>
        <taxon>Gammaproteobacteria</taxon>
        <taxon>Oceanospirillales</taxon>
        <taxon>Oceanospirillaceae</taxon>
        <taxon>Marinobacterium</taxon>
    </lineage>
</organism>
<feature type="coiled-coil region" evidence="4">
    <location>
        <begin position="291"/>
        <end position="319"/>
    </location>
</feature>
<dbReference type="SUPFAM" id="SSF53187">
    <property type="entry name" value="Zn-dependent exopeptidases"/>
    <property type="match status" value="1"/>
</dbReference>
<feature type="domain" description="Peptidase M20 dimerisation" evidence="5">
    <location>
        <begin position="216"/>
        <end position="315"/>
    </location>
</feature>
<keyword evidence="7" id="KW-1185">Reference proteome</keyword>
<dbReference type="GO" id="GO:0046872">
    <property type="term" value="F:metal ion binding"/>
    <property type="evidence" value="ECO:0007669"/>
    <property type="project" value="UniProtKB-KW"/>
</dbReference>
<evidence type="ECO:0000256" key="4">
    <source>
        <dbReference type="SAM" id="Coils"/>
    </source>
</evidence>
<dbReference type="Gene3D" id="3.30.70.360">
    <property type="match status" value="1"/>
</dbReference>
<evidence type="ECO:0000313" key="6">
    <source>
        <dbReference type="EMBL" id="SEG81748.1"/>
    </source>
</evidence>
<dbReference type="InterPro" id="IPR011650">
    <property type="entry name" value="Peptidase_M20_dimer"/>
</dbReference>